<dbReference type="RefSeq" id="WP_266871763.1">
    <property type="nucleotide sequence ID" value="NZ_BAAAUG010000030.1"/>
</dbReference>
<gene>
    <name evidence="1" type="ORF">GCM10010449_20580</name>
</gene>
<name>A0ABP6MB85_9ACTN</name>
<protein>
    <submittedName>
        <fullName evidence="1">Uncharacterized protein</fullName>
    </submittedName>
</protein>
<proteinExistence type="predicted"/>
<comment type="caution">
    <text evidence="1">The sequence shown here is derived from an EMBL/GenBank/DDBJ whole genome shotgun (WGS) entry which is preliminary data.</text>
</comment>
<accession>A0ABP6MB85</accession>
<evidence type="ECO:0000313" key="1">
    <source>
        <dbReference type="EMBL" id="GAA3096997.1"/>
    </source>
</evidence>
<organism evidence="1 2">
    <name type="scientific">Streptomyces rectiviolaceus</name>
    <dbReference type="NCBI Taxonomy" id="332591"/>
    <lineage>
        <taxon>Bacteria</taxon>
        <taxon>Bacillati</taxon>
        <taxon>Actinomycetota</taxon>
        <taxon>Actinomycetes</taxon>
        <taxon>Kitasatosporales</taxon>
        <taxon>Streptomycetaceae</taxon>
        <taxon>Streptomyces</taxon>
    </lineage>
</organism>
<dbReference type="Proteomes" id="UP001501637">
    <property type="component" value="Unassembled WGS sequence"/>
</dbReference>
<sequence length="67" mass="7363">MAADTIIACGKDHVFWGSWVHGASVTTIRLGPRRLGMCKAGRHLSLLRRVDESELTAEQRGTLFDAP</sequence>
<dbReference type="EMBL" id="BAAAUG010000030">
    <property type="protein sequence ID" value="GAA3096997.1"/>
    <property type="molecule type" value="Genomic_DNA"/>
</dbReference>
<reference evidence="2" key="1">
    <citation type="journal article" date="2019" name="Int. J. Syst. Evol. Microbiol.">
        <title>The Global Catalogue of Microorganisms (GCM) 10K type strain sequencing project: providing services to taxonomists for standard genome sequencing and annotation.</title>
        <authorList>
            <consortium name="The Broad Institute Genomics Platform"/>
            <consortium name="The Broad Institute Genome Sequencing Center for Infectious Disease"/>
            <person name="Wu L."/>
            <person name="Ma J."/>
        </authorList>
    </citation>
    <scope>NUCLEOTIDE SEQUENCE [LARGE SCALE GENOMIC DNA]</scope>
    <source>
        <strain evidence="2">JCM 9092</strain>
    </source>
</reference>
<keyword evidence="2" id="KW-1185">Reference proteome</keyword>
<evidence type="ECO:0000313" key="2">
    <source>
        <dbReference type="Proteomes" id="UP001501637"/>
    </source>
</evidence>